<dbReference type="InterPro" id="IPR017452">
    <property type="entry name" value="GPCR_Rhodpsn_7TM"/>
</dbReference>
<evidence type="ECO:0000313" key="11">
    <source>
        <dbReference type="EMBL" id="OQV24750.1"/>
    </source>
</evidence>
<name>A0A1W0XBE6_HYPEX</name>
<dbReference type="AlphaFoldDB" id="A0A1W0XBE6"/>
<comment type="similarity">
    <text evidence="2">Belongs to the G-protein coupled receptor 1 family.</text>
</comment>
<dbReference type="PRINTS" id="PR01012">
    <property type="entry name" value="NRPEPTIDEYR"/>
</dbReference>
<keyword evidence="12" id="KW-1185">Reference proteome</keyword>
<dbReference type="SUPFAM" id="SSF81321">
    <property type="entry name" value="Family A G protein-coupled receptor-like"/>
    <property type="match status" value="1"/>
</dbReference>
<dbReference type="InterPro" id="IPR000276">
    <property type="entry name" value="GPCR_Rhodpsn"/>
</dbReference>
<keyword evidence="5" id="KW-0297">G-protein coupled receptor</keyword>
<dbReference type="PROSITE" id="PS50262">
    <property type="entry name" value="G_PROTEIN_RECEP_F1_2"/>
    <property type="match status" value="1"/>
</dbReference>
<evidence type="ECO:0000256" key="9">
    <source>
        <dbReference type="SAM" id="Phobius"/>
    </source>
</evidence>
<dbReference type="Gene3D" id="1.20.1070.10">
    <property type="entry name" value="Rhodopsin 7-helix transmembrane proteins"/>
    <property type="match status" value="1"/>
</dbReference>
<feature type="transmembrane region" description="Helical" evidence="9">
    <location>
        <begin position="123"/>
        <end position="143"/>
    </location>
</feature>
<evidence type="ECO:0000256" key="7">
    <source>
        <dbReference type="ARBA" id="ARBA00023170"/>
    </source>
</evidence>
<keyword evidence="6 9" id="KW-0472">Membrane</keyword>
<dbReference type="PANTHER" id="PTHR45695:SF9">
    <property type="entry name" value="LEUCOKININ RECEPTOR"/>
    <property type="match status" value="1"/>
</dbReference>
<dbReference type="EMBL" id="MTYJ01000005">
    <property type="protein sequence ID" value="OQV24750.1"/>
    <property type="molecule type" value="Genomic_DNA"/>
</dbReference>
<comment type="subcellular location">
    <subcellularLocation>
        <location evidence="1">Membrane</location>
        <topology evidence="1">Multi-pass membrane protein</topology>
    </subcellularLocation>
</comment>
<dbReference type="PANTHER" id="PTHR45695">
    <property type="entry name" value="LEUCOKININ RECEPTOR-RELATED"/>
    <property type="match status" value="1"/>
</dbReference>
<reference evidence="12" key="1">
    <citation type="submission" date="2017-01" db="EMBL/GenBank/DDBJ databases">
        <title>Comparative genomics of anhydrobiosis in the tardigrade Hypsibius dujardini.</title>
        <authorList>
            <person name="Yoshida Y."/>
            <person name="Koutsovoulos G."/>
            <person name="Laetsch D."/>
            <person name="Stevens L."/>
            <person name="Kumar S."/>
            <person name="Horikawa D."/>
            <person name="Ishino K."/>
            <person name="Komine S."/>
            <person name="Tomita M."/>
            <person name="Blaxter M."/>
            <person name="Arakawa K."/>
        </authorList>
    </citation>
    <scope>NUCLEOTIDE SEQUENCE [LARGE SCALE GENOMIC DNA]</scope>
    <source>
        <strain evidence="12">Z151</strain>
    </source>
</reference>
<feature type="transmembrane region" description="Helical" evidence="9">
    <location>
        <begin position="163"/>
        <end position="184"/>
    </location>
</feature>
<feature type="domain" description="G-protein coupled receptors family 1 profile" evidence="10">
    <location>
        <begin position="102"/>
        <end position="383"/>
    </location>
</feature>
<proteinExistence type="inferred from homology"/>
<comment type="caution">
    <text evidence="11">The sequence shown here is derived from an EMBL/GenBank/DDBJ whole genome shotgun (WGS) entry which is preliminary data.</text>
</comment>
<evidence type="ECO:0000256" key="8">
    <source>
        <dbReference type="ARBA" id="ARBA00023224"/>
    </source>
</evidence>
<evidence type="ECO:0000256" key="5">
    <source>
        <dbReference type="ARBA" id="ARBA00023040"/>
    </source>
</evidence>
<feature type="transmembrane region" description="Helical" evidence="9">
    <location>
        <begin position="360"/>
        <end position="386"/>
    </location>
</feature>
<accession>A0A1W0XBE6</accession>
<dbReference type="GO" id="GO:0004983">
    <property type="term" value="F:neuropeptide Y receptor activity"/>
    <property type="evidence" value="ECO:0007669"/>
    <property type="project" value="InterPro"/>
</dbReference>
<dbReference type="Pfam" id="PF00001">
    <property type="entry name" value="7tm_1"/>
    <property type="match status" value="1"/>
</dbReference>
<dbReference type="InterPro" id="IPR000611">
    <property type="entry name" value="NPY_rcpt"/>
</dbReference>
<dbReference type="GO" id="GO:0005886">
    <property type="term" value="C:plasma membrane"/>
    <property type="evidence" value="ECO:0007669"/>
    <property type="project" value="TreeGrafter"/>
</dbReference>
<feature type="transmembrane region" description="Helical" evidence="9">
    <location>
        <begin position="86"/>
        <end position="111"/>
    </location>
</feature>
<protein>
    <submittedName>
        <fullName evidence="11">Tachykinin-like peptides receptor 99D</fullName>
    </submittedName>
</protein>
<evidence type="ECO:0000259" key="10">
    <source>
        <dbReference type="PROSITE" id="PS50262"/>
    </source>
</evidence>
<evidence type="ECO:0000256" key="6">
    <source>
        <dbReference type="ARBA" id="ARBA00023136"/>
    </source>
</evidence>
<evidence type="ECO:0000256" key="1">
    <source>
        <dbReference type="ARBA" id="ARBA00004141"/>
    </source>
</evidence>
<dbReference type="PRINTS" id="PR00237">
    <property type="entry name" value="GPCRRHODOPSN"/>
</dbReference>
<sequence length="533" mass="60852">MANTSELLFSLAGSVNNDNSHYNKQRLSEELLLGFSGFNLTRSLPSQSSLASRDLLLSKLNYEAASDELAFNYQIDQYSLPETVQIALFILYGINIIVSVLGNGLVILIFSYGRKSRTELSPFLINLAIADLTMALFCLPFTSTQVLLSKWIFPHFLCPLVSFMQHTSVSASIYTQTFISIDRLRSICRPFRRRLRVTKSPSQLLFILGFIWLWSLLQASVQFYVSQVQEDRFDQNDSTTAALCLETWPTGQLAGWPDDGQDWTSTYSRFYTVCVFSIDYVIPLLCIACAYSYVGRKLWERTTPGEASDVRDKLTIQSKRKVIKMLAMMVLSFGVLWLPLQTFFLLHDFSTVLTDLPPKYYHTLFVTCHYIAMLSVIVNIIIYVLVNKNFKSDFRYLFNRHCWKRSEAHRQAVALRRTPAYHGPHYHHHRRHRTVVYAGAYYTRDTLQCSPVATHRAMSVPMRPPPYSTNGTCSQCTTYGSMKNHRHTKGRGTTGGSTGTLVKNLHCVNNQNGVRSSRKNFQVALEYSSYSEV</sequence>
<keyword evidence="8" id="KW-0807">Transducer</keyword>
<feature type="transmembrane region" description="Helical" evidence="9">
    <location>
        <begin position="270"/>
        <end position="294"/>
    </location>
</feature>
<feature type="transmembrane region" description="Helical" evidence="9">
    <location>
        <begin position="322"/>
        <end position="340"/>
    </location>
</feature>
<organism evidence="11 12">
    <name type="scientific">Hypsibius exemplaris</name>
    <name type="common">Freshwater tardigrade</name>
    <dbReference type="NCBI Taxonomy" id="2072580"/>
    <lineage>
        <taxon>Eukaryota</taxon>
        <taxon>Metazoa</taxon>
        <taxon>Ecdysozoa</taxon>
        <taxon>Tardigrada</taxon>
        <taxon>Eutardigrada</taxon>
        <taxon>Parachela</taxon>
        <taxon>Hypsibioidea</taxon>
        <taxon>Hypsibiidae</taxon>
        <taxon>Hypsibius</taxon>
    </lineage>
</organism>
<keyword evidence="3 9" id="KW-0812">Transmembrane</keyword>
<evidence type="ECO:0000256" key="3">
    <source>
        <dbReference type="ARBA" id="ARBA00022692"/>
    </source>
</evidence>
<dbReference type="Proteomes" id="UP000192578">
    <property type="component" value="Unassembled WGS sequence"/>
</dbReference>
<dbReference type="OrthoDB" id="5981855at2759"/>
<evidence type="ECO:0000313" key="12">
    <source>
        <dbReference type="Proteomes" id="UP000192578"/>
    </source>
</evidence>
<feature type="transmembrane region" description="Helical" evidence="9">
    <location>
        <begin position="204"/>
        <end position="225"/>
    </location>
</feature>
<gene>
    <name evidence="11" type="ORF">BV898_01342</name>
</gene>
<evidence type="ECO:0000256" key="4">
    <source>
        <dbReference type="ARBA" id="ARBA00022989"/>
    </source>
</evidence>
<keyword evidence="7 11" id="KW-0675">Receptor</keyword>
<keyword evidence="4 9" id="KW-1133">Transmembrane helix</keyword>
<evidence type="ECO:0000256" key="2">
    <source>
        <dbReference type="ARBA" id="ARBA00010663"/>
    </source>
</evidence>